<dbReference type="EMBL" id="MLQR01000010">
    <property type="protein sequence ID" value="OIJ16345.1"/>
    <property type="molecule type" value="Genomic_DNA"/>
</dbReference>
<name>A0A1S2LY64_9BACI</name>
<organism evidence="1 2">
    <name type="scientific">Anaerobacillus alkalilacustris</name>
    <dbReference type="NCBI Taxonomy" id="393763"/>
    <lineage>
        <taxon>Bacteria</taxon>
        <taxon>Bacillati</taxon>
        <taxon>Bacillota</taxon>
        <taxon>Bacilli</taxon>
        <taxon>Bacillales</taxon>
        <taxon>Bacillaceae</taxon>
        <taxon>Anaerobacillus</taxon>
    </lineage>
</organism>
<dbReference type="Proteomes" id="UP000179524">
    <property type="component" value="Unassembled WGS sequence"/>
</dbReference>
<evidence type="ECO:0000313" key="2">
    <source>
        <dbReference type="Proteomes" id="UP000179524"/>
    </source>
</evidence>
<protein>
    <submittedName>
        <fullName evidence="1">Uncharacterized protein</fullName>
    </submittedName>
</protein>
<proteinExistence type="predicted"/>
<dbReference type="OrthoDB" id="2678393at2"/>
<keyword evidence="2" id="KW-1185">Reference proteome</keyword>
<sequence length="196" mass="22938">MFSNEQLQALTEGRIVGNTYPYDTNNEQEIEAHIRQLLYRINRIPNLVCESEWNHFGSGYASFVEFFCYRQEDVTVVEEKYGFQEIKTNGIIIDICRLAPVAIMGEDDRYKKIRIETNEVVGGAYGTLLDGANRLVFNEKFQRIAEQLKQSLKEFDYGLLEAEKLNQSLSFKTKIPTIYRKPNQYIVMDAIFYWED</sequence>
<accession>A0A1S2LY64</accession>
<dbReference type="AlphaFoldDB" id="A0A1S2LY64"/>
<comment type="caution">
    <text evidence="1">The sequence shown here is derived from an EMBL/GenBank/DDBJ whole genome shotgun (WGS) entry which is preliminary data.</text>
</comment>
<gene>
    <name evidence="1" type="ORF">BKP37_06370</name>
</gene>
<dbReference type="RefSeq" id="WP_071308802.1">
    <property type="nucleotide sequence ID" value="NZ_MLQR01000010.1"/>
</dbReference>
<evidence type="ECO:0000313" key="1">
    <source>
        <dbReference type="EMBL" id="OIJ16345.1"/>
    </source>
</evidence>
<reference evidence="1 2" key="1">
    <citation type="submission" date="2016-10" db="EMBL/GenBank/DDBJ databases">
        <title>Draft genome sequences of four alkaliphilic bacteria belonging to the Anaerobacillus genus.</title>
        <authorList>
            <person name="Bassil N.M."/>
            <person name="Lloyd J.R."/>
        </authorList>
    </citation>
    <scope>NUCLEOTIDE SEQUENCE [LARGE SCALE GENOMIC DNA]</scope>
    <source>
        <strain evidence="1 2">DSM 18345</strain>
    </source>
</reference>